<reference evidence="1" key="1">
    <citation type="submission" date="2020-04" db="EMBL/GenBank/DDBJ databases">
        <authorList>
            <person name="Chiriac C."/>
            <person name="Salcher M."/>
            <person name="Ghai R."/>
            <person name="Kavagutti S V."/>
        </authorList>
    </citation>
    <scope>NUCLEOTIDE SEQUENCE</scope>
</reference>
<name>A0A6J5MKH6_9CAUD</name>
<sequence length="62" mass="7034">MNKVIKIQGTFVNGYTKRDNKFAYVMINSLGQYGYLPNENTPYMPVGGKQTLLSVESILIFK</sequence>
<proteinExistence type="predicted"/>
<accession>A0A6J5MKH6</accession>
<protein>
    <submittedName>
        <fullName evidence="1">Uncharacterized protein</fullName>
    </submittedName>
</protein>
<organism evidence="1">
    <name type="scientific">uncultured Caudovirales phage</name>
    <dbReference type="NCBI Taxonomy" id="2100421"/>
    <lineage>
        <taxon>Viruses</taxon>
        <taxon>Duplodnaviria</taxon>
        <taxon>Heunggongvirae</taxon>
        <taxon>Uroviricota</taxon>
        <taxon>Caudoviricetes</taxon>
        <taxon>Peduoviridae</taxon>
        <taxon>Maltschvirus</taxon>
        <taxon>Maltschvirus maltsch</taxon>
    </lineage>
</organism>
<gene>
    <name evidence="1" type="ORF">UFOVP516_41</name>
</gene>
<evidence type="ECO:0000313" key="1">
    <source>
        <dbReference type="EMBL" id="CAB4147695.1"/>
    </source>
</evidence>
<dbReference type="EMBL" id="LR796480">
    <property type="protein sequence ID" value="CAB4147695.1"/>
    <property type="molecule type" value="Genomic_DNA"/>
</dbReference>